<organism evidence="1">
    <name type="scientific">bioreactor metagenome</name>
    <dbReference type="NCBI Taxonomy" id="1076179"/>
    <lineage>
        <taxon>unclassified sequences</taxon>
        <taxon>metagenomes</taxon>
        <taxon>ecological metagenomes</taxon>
    </lineage>
</organism>
<sequence length="100" mass="11377">MAEISRQELIDLLQGMEQRLTGRIDGVEQRIDGVASDVKLLKLKHENEVLPAIRQIAEGHEQLVERLDMIQNQVNEVHQEQLAQGMALGLHLQQGLSYDR</sequence>
<dbReference type="EMBL" id="VSSQ01011507">
    <property type="protein sequence ID" value="MPM47006.1"/>
    <property type="molecule type" value="Genomic_DNA"/>
</dbReference>
<accession>A0A645A264</accession>
<evidence type="ECO:0000313" key="1">
    <source>
        <dbReference type="EMBL" id="MPM47006.1"/>
    </source>
</evidence>
<gene>
    <name evidence="1" type="ORF">SDC9_93714</name>
</gene>
<name>A0A645A264_9ZZZZ</name>
<reference evidence="1" key="1">
    <citation type="submission" date="2019-08" db="EMBL/GenBank/DDBJ databases">
        <authorList>
            <person name="Kucharzyk K."/>
            <person name="Murdoch R.W."/>
            <person name="Higgins S."/>
            <person name="Loffler F."/>
        </authorList>
    </citation>
    <scope>NUCLEOTIDE SEQUENCE</scope>
</reference>
<comment type="caution">
    <text evidence="1">The sequence shown here is derived from an EMBL/GenBank/DDBJ whole genome shotgun (WGS) entry which is preliminary data.</text>
</comment>
<dbReference type="AlphaFoldDB" id="A0A645A264"/>
<protein>
    <submittedName>
        <fullName evidence="1">Uncharacterized protein</fullName>
    </submittedName>
</protein>
<proteinExistence type="predicted"/>